<sequence length="214" mass="22431">MVVLHPHPAAGHPALAGQPVSGPAARPVATRHAWRGIRRRAGAHPARPCDAADLGGVHLPVFQHLQVQAAVLHPADLSCAGAADRRLPGQGAARRVALAVRLVRAAEPGRGVRLHPVASRGQRGDSRRALSAIRLVAGSDRRARPDRRLARLAPGIAGPAHGSGSDREHRHADRLQRGNPAVPDSRTHGVDQGRGGRNPALDPPGSALLRGRDL</sequence>
<feature type="compositionally biased region" description="Basic and acidic residues" evidence="1">
    <location>
        <begin position="140"/>
        <end position="149"/>
    </location>
</feature>
<accession>A0A1J5PP08</accession>
<gene>
    <name evidence="2" type="ORF">GALL_451290</name>
</gene>
<proteinExistence type="predicted"/>
<feature type="compositionally biased region" description="Low complexity" evidence="1">
    <location>
        <begin position="1"/>
        <end position="17"/>
    </location>
</feature>
<organism evidence="2">
    <name type="scientific">mine drainage metagenome</name>
    <dbReference type="NCBI Taxonomy" id="410659"/>
    <lineage>
        <taxon>unclassified sequences</taxon>
        <taxon>metagenomes</taxon>
        <taxon>ecological metagenomes</taxon>
    </lineage>
</organism>
<feature type="region of interest" description="Disordered" evidence="1">
    <location>
        <begin position="1"/>
        <end position="24"/>
    </location>
</feature>
<feature type="region of interest" description="Disordered" evidence="1">
    <location>
        <begin position="140"/>
        <end position="214"/>
    </location>
</feature>
<dbReference type="AlphaFoldDB" id="A0A1J5PP08"/>
<comment type="caution">
    <text evidence="2">The sequence shown here is derived from an EMBL/GenBank/DDBJ whole genome shotgun (WGS) entry which is preliminary data.</text>
</comment>
<protein>
    <submittedName>
        <fullName evidence="2">Uncharacterized protein</fullName>
    </submittedName>
</protein>
<reference evidence="2" key="1">
    <citation type="submission" date="2016-10" db="EMBL/GenBank/DDBJ databases">
        <title>Sequence of Gallionella enrichment culture.</title>
        <authorList>
            <person name="Poehlein A."/>
            <person name="Muehling M."/>
            <person name="Daniel R."/>
        </authorList>
    </citation>
    <scope>NUCLEOTIDE SEQUENCE</scope>
</reference>
<evidence type="ECO:0000256" key="1">
    <source>
        <dbReference type="SAM" id="MobiDB-lite"/>
    </source>
</evidence>
<feature type="compositionally biased region" description="Basic and acidic residues" evidence="1">
    <location>
        <begin position="164"/>
        <end position="176"/>
    </location>
</feature>
<name>A0A1J5PP08_9ZZZZ</name>
<dbReference type="EMBL" id="MLJW01002948">
    <property type="protein sequence ID" value="OIQ73233.1"/>
    <property type="molecule type" value="Genomic_DNA"/>
</dbReference>
<evidence type="ECO:0000313" key="2">
    <source>
        <dbReference type="EMBL" id="OIQ73233.1"/>
    </source>
</evidence>